<dbReference type="InterPro" id="IPR000101">
    <property type="entry name" value="GGT_peptidase"/>
</dbReference>
<feature type="region of interest" description="Disordered" evidence="12">
    <location>
        <begin position="38"/>
        <end position="62"/>
    </location>
</feature>
<dbReference type="InterPro" id="IPR043137">
    <property type="entry name" value="GGT_ssub_C"/>
</dbReference>
<dbReference type="GO" id="GO:0006751">
    <property type="term" value="P:glutathione catabolic process"/>
    <property type="evidence" value="ECO:0007669"/>
    <property type="project" value="UniProtKB-UniRule"/>
</dbReference>
<dbReference type="GO" id="GO:0006750">
    <property type="term" value="P:glutathione biosynthetic process"/>
    <property type="evidence" value="ECO:0007669"/>
    <property type="project" value="UniProtKB-KW"/>
</dbReference>
<dbReference type="UniPathway" id="UPA00204"/>
<keyword evidence="5 11" id="KW-0378">Hydrolase</keyword>
<feature type="signal peptide" evidence="13">
    <location>
        <begin position="1"/>
        <end position="38"/>
    </location>
</feature>
<feature type="binding site" evidence="10">
    <location>
        <position position="524"/>
    </location>
    <ligand>
        <name>L-glutamate</name>
        <dbReference type="ChEBI" id="CHEBI:29985"/>
    </ligand>
</feature>
<dbReference type="EMBL" id="PDJJ01000001">
    <property type="protein sequence ID" value="PFG41475.1"/>
    <property type="molecule type" value="Genomic_DNA"/>
</dbReference>
<feature type="binding site" evidence="10">
    <location>
        <position position="137"/>
    </location>
    <ligand>
        <name>L-glutamate</name>
        <dbReference type="ChEBI" id="CHEBI:29985"/>
    </ligand>
</feature>
<evidence type="ECO:0000256" key="6">
    <source>
        <dbReference type="ARBA" id="ARBA00023145"/>
    </source>
</evidence>
<organism evidence="14 15">
    <name type="scientific">Isoptericola jiangsuensis</name>
    <dbReference type="NCBI Taxonomy" id="548579"/>
    <lineage>
        <taxon>Bacteria</taxon>
        <taxon>Bacillati</taxon>
        <taxon>Actinomycetota</taxon>
        <taxon>Actinomycetes</taxon>
        <taxon>Micrococcales</taxon>
        <taxon>Promicromonosporaceae</taxon>
        <taxon>Isoptericola</taxon>
    </lineage>
</organism>
<accession>A0A2A9ETB6</accession>
<evidence type="ECO:0000256" key="1">
    <source>
        <dbReference type="ARBA" id="ARBA00001049"/>
    </source>
</evidence>
<feature type="compositionally biased region" description="Basic residues" evidence="12">
    <location>
        <begin position="1"/>
        <end position="19"/>
    </location>
</feature>
<comment type="similarity">
    <text evidence="3 11">Belongs to the gamma-glutamyltransferase family.</text>
</comment>
<keyword evidence="11" id="KW-0317">Glutathione biosynthesis</keyword>
<dbReference type="EC" id="2.3.2.2" evidence="11"/>
<evidence type="ECO:0000256" key="13">
    <source>
        <dbReference type="SAM" id="SignalP"/>
    </source>
</evidence>
<dbReference type="OrthoDB" id="9781342at2"/>
<comment type="subunit">
    <text evidence="11">This enzyme consists of two polypeptide chains, which are synthesized in precursor form from a single polypeptide.</text>
</comment>
<keyword evidence="13" id="KW-0732">Signal</keyword>
<dbReference type="InterPro" id="IPR051792">
    <property type="entry name" value="GGT_bact"/>
</dbReference>
<dbReference type="AlphaFoldDB" id="A0A2A9ETB6"/>
<dbReference type="InterPro" id="IPR029055">
    <property type="entry name" value="Ntn_hydrolases_N"/>
</dbReference>
<dbReference type="PRINTS" id="PR01210">
    <property type="entry name" value="GGTRANSPTASE"/>
</dbReference>
<feature type="chain" id="PRO_5039433463" description="Glutathione hydrolase proenzyme" evidence="13">
    <location>
        <begin position="39"/>
        <end position="632"/>
    </location>
</feature>
<feature type="compositionally biased region" description="Basic and acidic residues" evidence="12">
    <location>
        <begin position="53"/>
        <end position="62"/>
    </location>
</feature>
<keyword evidence="15" id="KW-1185">Reference proteome</keyword>
<dbReference type="PANTHER" id="PTHR43199">
    <property type="entry name" value="GLUTATHIONE HYDROLASE"/>
    <property type="match status" value="1"/>
</dbReference>
<evidence type="ECO:0000256" key="4">
    <source>
        <dbReference type="ARBA" id="ARBA00022679"/>
    </source>
</evidence>
<gene>
    <name evidence="14" type="ORF">ATJ88_0114</name>
</gene>
<dbReference type="EC" id="3.4.19.13" evidence="11"/>
<feature type="active site" description="Nucleophile" evidence="9">
    <location>
        <position position="439"/>
    </location>
</feature>
<dbReference type="Gene3D" id="3.60.20.40">
    <property type="match status" value="1"/>
</dbReference>
<keyword evidence="7 11" id="KW-0012">Acyltransferase</keyword>
<proteinExistence type="inferred from homology"/>
<dbReference type="Gene3D" id="1.10.246.130">
    <property type="match status" value="1"/>
</dbReference>
<name>A0A2A9ETB6_9MICO</name>
<dbReference type="RefSeq" id="WP_098461961.1">
    <property type="nucleotide sequence ID" value="NZ_PDJJ01000001.1"/>
</dbReference>
<comment type="catalytic activity">
    <reaction evidence="8 11">
        <text>an N-terminal (5-L-glutamyl)-[peptide] + an alpha-amino acid = 5-L-glutamyl amino acid + an N-terminal L-alpha-aminoacyl-[peptide]</text>
        <dbReference type="Rhea" id="RHEA:23904"/>
        <dbReference type="Rhea" id="RHEA-COMP:9780"/>
        <dbReference type="Rhea" id="RHEA-COMP:9795"/>
        <dbReference type="ChEBI" id="CHEBI:77644"/>
        <dbReference type="ChEBI" id="CHEBI:78597"/>
        <dbReference type="ChEBI" id="CHEBI:78599"/>
        <dbReference type="ChEBI" id="CHEBI:78608"/>
        <dbReference type="EC" id="2.3.2.2"/>
    </reaction>
</comment>
<comment type="PTM">
    <text evidence="11">Cleaved by autocatalysis into a large and a small subunit.</text>
</comment>
<dbReference type="InterPro" id="IPR043138">
    <property type="entry name" value="GGT_lsub"/>
</dbReference>
<dbReference type="PANTHER" id="PTHR43199:SF1">
    <property type="entry name" value="GLUTATHIONE HYDROLASE PROENZYME"/>
    <property type="match status" value="1"/>
</dbReference>
<evidence type="ECO:0000256" key="8">
    <source>
        <dbReference type="ARBA" id="ARBA00047417"/>
    </source>
</evidence>
<evidence type="ECO:0000256" key="9">
    <source>
        <dbReference type="PIRSR" id="PIRSR600101-1"/>
    </source>
</evidence>
<dbReference type="SUPFAM" id="SSF56235">
    <property type="entry name" value="N-terminal nucleophile aminohydrolases (Ntn hydrolases)"/>
    <property type="match status" value="1"/>
</dbReference>
<keyword evidence="4 11" id="KW-0808">Transferase</keyword>
<evidence type="ECO:0000256" key="10">
    <source>
        <dbReference type="PIRSR" id="PIRSR600101-2"/>
    </source>
</evidence>
<dbReference type="NCBIfam" id="TIGR00066">
    <property type="entry name" value="g_glut_trans"/>
    <property type="match status" value="1"/>
</dbReference>
<evidence type="ECO:0000256" key="11">
    <source>
        <dbReference type="RuleBase" id="RU368036"/>
    </source>
</evidence>
<comment type="caution">
    <text evidence="14">The sequence shown here is derived from an EMBL/GenBank/DDBJ whole genome shotgun (WGS) entry which is preliminary data.</text>
</comment>
<evidence type="ECO:0000256" key="7">
    <source>
        <dbReference type="ARBA" id="ARBA00023315"/>
    </source>
</evidence>
<comment type="pathway">
    <text evidence="11">Sulfur metabolism; glutathione metabolism.</text>
</comment>
<dbReference type="Pfam" id="PF01019">
    <property type="entry name" value="G_glu_transpept"/>
    <property type="match status" value="1"/>
</dbReference>
<feature type="binding site" evidence="10">
    <location>
        <begin position="502"/>
        <end position="503"/>
    </location>
    <ligand>
        <name>L-glutamate</name>
        <dbReference type="ChEBI" id="CHEBI:29985"/>
    </ligand>
</feature>
<comment type="catalytic activity">
    <reaction evidence="2 11">
        <text>glutathione + H2O = L-cysteinylglycine + L-glutamate</text>
        <dbReference type="Rhea" id="RHEA:28807"/>
        <dbReference type="ChEBI" id="CHEBI:15377"/>
        <dbReference type="ChEBI" id="CHEBI:29985"/>
        <dbReference type="ChEBI" id="CHEBI:57925"/>
        <dbReference type="ChEBI" id="CHEBI:61694"/>
        <dbReference type="EC" id="3.4.19.13"/>
    </reaction>
</comment>
<feature type="region of interest" description="Disordered" evidence="12">
    <location>
        <begin position="1"/>
        <end position="20"/>
    </location>
</feature>
<keyword evidence="6 11" id="KW-0865">Zymogen</keyword>
<evidence type="ECO:0000313" key="14">
    <source>
        <dbReference type="EMBL" id="PFG41475.1"/>
    </source>
</evidence>
<reference evidence="14 15" key="1">
    <citation type="submission" date="2017-10" db="EMBL/GenBank/DDBJ databases">
        <title>Sequencing the genomes of 1000 actinobacteria strains.</title>
        <authorList>
            <person name="Klenk H.-P."/>
        </authorList>
    </citation>
    <scope>NUCLEOTIDE SEQUENCE [LARGE SCALE GENOMIC DNA]</scope>
    <source>
        <strain evidence="14 15">DSM 21863</strain>
    </source>
</reference>
<dbReference type="Proteomes" id="UP000224130">
    <property type="component" value="Unassembled WGS sequence"/>
</dbReference>
<dbReference type="GO" id="GO:0036374">
    <property type="term" value="F:glutathione hydrolase activity"/>
    <property type="evidence" value="ECO:0007669"/>
    <property type="project" value="UniProtKB-UniRule"/>
</dbReference>
<evidence type="ECO:0000256" key="12">
    <source>
        <dbReference type="SAM" id="MobiDB-lite"/>
    </source>
</evidence>
<comment type="catalytic activity">
    <reaction evidence="1 11">
        <text>an S-substituted glutathione + H2O = an S-substituted L-cysteinylglycine + L-glutamate</text>
        <dbReference type="Rhea" id="RHEA:59468"/>
        <dbReference type="ChEBI" id="CHEBI:15377"/>
        <dbReference type="ChEBI" id="CHEBI:29985"/>
        <dbReference type="ChEBI" id="CHEBI:90779"/>
        <dbReference type="ChEBI" id="CHEBI:143103"/>
        <dbReference type="EC" id="3.4.19.13"/>
    </reaction>
</comment>
<evidence type="ECO:0000256" key="3">
    <source>
        <dbReference type="ARBA" id="ARBA00009381"/>
    </source>
</evidence>
<evidence type="ECO:0000256" key="2">
    <source>
        <dbReference type="ARBA" id="ARBA00001089"/>
    </source>
</evidence>
<protein>
    <recommendedName>
        <fullName evidence="11">Glutathione hydrolase proenzyme</fullName>
        <ecNumber evidence="11">2.3.2.2</ecNumber>
        <ecNumber evidence="11">3.4.19.13</ecNumber>
    </recommendedName>
    <component>
        <recommendedName>
            <fullName evidence="11">Glutathione hydrolase large chain</fullName>
        </recommendedName>
    </component>
    <component>
        <recommendedName>
            <fullName evidence="11">Glutathione hydrolase small chain</fullName>
        </recommendedName>
    </component>
</protein>
<feature type="binding site" evidence="10">
    <location>
        <position position="481"/>
    </location>
    <ligand>
        <name>L-glutamate</name>
        <dbReference type="ChEBI" id="CHEBI:29985"/>
    </ligand>
</feature>
<evidence type="ECO:0000256" key="5">
    <source>
        <dbReference type="ARBA" id="ARBA00022801"/>
    </source>
</evidence>
<feature type="compositionally biased region" description="Low complexity" evidence="12">
    <location>
        <begin position="38"/>
        <end position="52"/>
    </location>
</feature>
<evidence type="ECO:0000313" key="15">
    <source>
        <dbReference type="Proteomes" id="UP000224130"/>
    </source>
</evidence>
<sequence length="632" mass="65757">MDHRRSAPRTRPGTRRRTGPRLVAAVAAATLAATTAVATTASAGPPSSSGAESARHGRWDDKVPTAVGYGGAVATVDAEASRVGLDVLRRGGNAVDAAVAAAAALGVTEPYSAGIGGGGFFLHYDAATGEVSTIDGRETAPLAMPRDAFLDPATGAPYRFTPELVTSGVSVGTPGTAATWETALDEWGTWSLARALRPATTLAQRGFVVDATFRQQTLDNAARFAAFPATADLFLPGGDAPQVGSRFRNPDLARTYALLAKRGTDAFYTGPLAAEMVSAVQEPVTDPATTLPVPPGYLALEDLAAYEARVQAPTVSDYREYDVYGMAPPSSGGSTVGEALNILETFDLASMSDVDYLHHYLEASALAFADRGAYLGDAAFVDVPLDTLLSDDFAAERACLVDPTAAAAKPVPPGDVDADDSACGETIAPERDDTENVSTTNLTVVDRWGNVVEYTLTIEQTGGSGMVVPGRGFLLNNELTDFSLVWDAEDPNRIEPGKRPRSSMAPTLVTRDGDPVLALGSPGGSTIITTVLQTLTNHLDRGMPIDLALAAPRATQRNTANVIAEPEFIAAYGPALETYGHTLVASGDQFTSAAEIGAATAVQISDDGLLTAVSEPRRRGGGAAMVLRPVRH</sequence>
<dbReference type="GO" id="GO:0103068">
    <property type="term" value="F:leukotriene C4 gamma-glutamyl transferase activity"/>
    <property type="evidence" value="ECO:0007669"/>
    <property type="project" value="UniProtKB-EC"/>
</dbReference>